<dbReference type="AlphaFoldDB" id="A0A4P9WDR5"/>
<proteinExistence type="predicted"/>
<organism evidence="1 2">
    <name type="scientific">Blyttiomyces helicus</name>
    <dbReference type="NCBI Taxonomy" id="388810"/>
    <lineage>
        <taxon>Eukaryota</taxon>
        <taxon>Fungi</taxon>
        <taxon>Fungi incertae sedis</taxon>
        <taxon>Chytridiomycota</taxon>
        <taxon>Chytridiomycota incertae sedis</taxon>
        <taxon>Chytridiomycetes</taxon>
        <taxon>Chytridiomycetes incertae sedis</taxon>
        <taxon>Blyttiomyces</taxon>
    </lineage>
</organism>
<dbReference type="Proteomes" id="UP000269721">
    <property type="component" value="Unassembled WGS sequence"/>
</dbReference>
<reference evidence="2" key="1">
    <citation type="journal article" date="2018" name="Nat. Microbiol.">
        <title>Leveraging single-cell genomics to expand the fungal tree of life.</title>
        <authorList>
            <person name="Ahrendt S.R."/>
            <person name="Quandt C.A."/>
            <person name="Ciobanu D."/>
            <person name="Clum A."/>
            <person name="Salamov A."/>
            <person name="Andreopoulos B."/>
            <person name="Cheng J.F."/>
            <person name="Woyke T."/>
            <person name="Pelin A."/>
            <person name="Henrissat B."/>
            <person name="Reynolds N.K."/>
            <person name="Benny G.L."/>
            <person name="Smith M.E."/>
            <person name="James T.Y."/>
            <person name="Grigoriev I.V."/>
        </authorList>
    </citation>
    <scope>NUCLEOTIDE SEQUENCE [LARGE SCALE GENOMIC DNA]</scope>
</reference>
<protein>
    <submittedName>
        <fullName evidence="1">Uncharacterized protein</fullName>
    </submittedName>
</protein>
<sequence length="304" mass="33383">MGAMRWVRSFWDPSDVCDRAEMEVTFVHVEETEESEESSGATAAAGVECEEAAGEKKRLMADLTEETIFLSAGGNLSSLVRPNALAESYPLTNRDSSAAMFHVRYLNPDLPPLAQALVHARHSASDSFLRWERSFLVPSDVCDMAEMKVTFVYVEETEELEDSSGVVGVAAVDPEEEDAGEKKLLMADLTAEPIFLSVFKPNFLGLAIPPKPIRFNIPLARLCPSLFIVLHHTRNAALASEKLSRTTLWTDIDEVGKNAWIMVTGKFYTDSSPTSSVIPTTPALMVSHSLICTIKKSPVTLTTK</sequence>
<evidence type="ECO:0000313" key="2">
    <source>
        <dbReference type="Proteomes" id="UP000269721"/>
    </source>
</evidence>
<keyword evidence="2" id="KW-1185">Reference proteome</keyword>
<name>A0A4P9WDR5_9FUNG</name>
<dbReference type="EMBL" id="KZ996289">
    <property type="protein sequence ID" value="RKO89100.1"/>
    <property type="molecule type" value="Genomic_DNA"/>
</dbReference>
<accession>A0A4P9WDR5</accession>
<gene>
    <name evidence="1" type="ORF">BDK51DRAFT_50307</name>
</gene>
<evidence type="ECO:0000313" key="1">
    <source>
        <dbReference type="EMBL" id="RKO89100.1"/>
    </source>
</evidence>